<gene>
    <name evidence="2" type="ORF">CK203_048207</name>
</gene>
<sequence>MPTKILQYTTPLECLKKETKPTESESEIGLSEEEILRMKKNRKNLEPVVYSRKKVPGRSKDQPIIPTHGQPKALGNVSQDDSNEPPHGLI</sequence>
<protein>
    <submittedName>
        <fullName evidence="2">Uncharacterized protein</fullName>
    </submittedName>
</protein>
<organism evidence="2 3">
    <name type="scientific">Vitis vinifera</name>
    <name type="common">Grape</name>
    <dbReference type="NCBI Taxonomy" id="29760"/>
    <lineage>
        <taxon>Eukaryota</taxon>
        <taxon>Viridiplantae</taxon>
        <taxon>Streptophyta</taxon>
        <taxon>Embryophyta</taxon>
        <taxon>Tracheophyta</taxon>
        <taxon>Spermatophyta</taxon>
        <taxon>Magnoliopsida</taxon>
        <taxon>eudicotyledons</taxon>
        <taxon>Gunneridae</taxon>
        <taxon>Pentapetalae</taxon>
        <taxon>rosids</taxon>
        <taxon>Vitales</taxon>
        <taxon>Vitaceae</taxon>
        <taxon>Viteae</taxon>
        <taxon>Vitis</taxon>
    </lineage>
</organism>
<name>A0A438H3B7_VITVI</name>
<evidence type="ECO:0000313" key="3">
    <source>
        <dbReference type="Proteomes" id="UP000288805"/>
    </source>
</evidence>
<dbReference type="EMBL" id="QGNW01000286">
    <property type="protein sequence ID" value="RVW79094.1"/>
    <property type="molecule type" value="Genomic_DNA"/>
</dbReference>
<proteinExistence type="predicted"/>
<comment type="caution">
    <text evidence="2">The sequence shown here is derived from an EMBL/GenBank/DDBJ whole genome shotgun (WGS) entry which is preliminary data.</text>
</comment>
<dbReference type="AlphaFoldDB" id="A0A438H3B7"/>
<feature type="region of interest" description="Disordered" evidence="1">
    <location>
        <begin position="49"/>
        <end position="90"/>
    </location>
</feature>
<evidence type="ECO:0000256" key="1">
    <source>
        <dbReference type="SAM" id="MobiDB-lite"/>
    </source>
</evidence>
<reference evidence="2 3" key="1">
    <citation type="journal article" date="2018" name="PLoS Genet.">
        <title>Population sequencing reveals clonal diversity and ancestral inbreeding in the grapevine cultivar Chardonnay.</title>
        <authorList>
            <person name="Roach M.J."/>
            <person name="Johnson D.L."/>
            <person name="Bohlmann J."/>
            <person name="van Vuuren H.J."/>
            <person name="Jones S.J."/>
            <person name="Pretorius I.S."/>
            <person name="Schmidt S.A."/>
            <person name="Borneman A.R."/>
        </authorList>
    </citation>
    <scope>NUCLEOTIDE SEQUENCE [LARGE SCALE GENOMIC DNA]</scope>
    <source>
        <strain evidence="3">cv. Chardonnay</strain>
        <tissue evidence="2">Leaf</tissue>
    </source>
</reference>
<evidence type="ECO:0000313" key="2">
    <source>
        <dbReference type="EMBL" id="RVW79094.1"/>
    </source>
</evidence>
<dbReference type="Proteomes" id="UP000288805">
    <property type="component" value="Unassembled WGS sequence"/>
</dbReference>
<accession>A0A438H3B7</accession>